<keyword evidence="1" id="KW-0732">Signal</keyword>
<dbReference type="Proteomes" id="UP001220964">
    <property type="component" value="Unassembled WGS sequence"/>
</dbReference>
<dbReference type="AlphaFoldDB" id="A0AAE3NQ09"/>
<name>A0AAE3NQ09_9RHOB</name>
<protein>
    <submittedName>
        <fullName evidence="2">Uncharacterized protein</fullName>
    </submittedName>
</protein>
<dbReference type="EMBL" id="JARGYC010000011">
    <property type="protein sequence ID" value="MDF0600334.1"/>
    <property type="molecule type" value="Genomic_DNA"/>
</dbReference>
<keyword evidence="3" id="KW-1185">Reference proteome</keyword>
<dbReference type="RefSeq" id="WP_275566476.1">
    <property type="nucleotide sequence ID" value="NZ_JARGYC010000011.1"/>
</dbReference>
<reference evidence="2" key="1">
    <citation type="submission" date="2023-03" db="EMBL/GenBank/DDBJ databases">
        <title>Multiphase analysis and comparison of six strains from genera Psychromarinibacter, Lutimaribacter, and Maritimibacter, including a novel species: Psychromarinibacter sediminicola sp. nov.</title>
        <authorList>
            <person name="Wang Y.-H."/>
            <person name="Ye M.-Q."/>
            <person name="Du Z.-J."/>
        </authorList>
    </citation>
    <scope>NUCLEOTIDE SEQUENCE</scope>
    <source>
        <strain evidence="2">C21-152</strain>
    </source>
</reference>
<evidence type="ECO:0000256" key="1">
    <source>
        <dbReference type="SAM" id="SignalP"/>
    </source>
</evidence>
<accession>A0AAE3NQ09</accession>
<evidence type="ECO:0000313" key="2">
    <source>
        <dbReference type="EMBL" id="MDF0600334.1"/>
    </source>
</evidence>
<proteinExistence type="predicted"/>
<sequence length="83" mass="8692">MKAKTLLSLALGLALAGPAAAYDLKVMKTDVDTSILVGPTIKKVDDDILYPIPKKKIPIPRPGCLSCPPMPVDRGGLALPAVQ</sequence>
<comment type="caution">
    <text evidence="2">The sequence shown here is derived from an EMBL/GenBank/DDBJ whole genome shotgun (WGS) entry which is preliminary data.</text>
</comment>
<feature type="signal peptide" evidence="1">
    <location>
        <begin position="1"/>
        <end position="21"/>
    </location>
</feature>
<evidence type="ECO:0000313" key="3">
    <source>
        <dbReference type="Proteomes" id="UP001220964"/>
    </source>
</evidence>
<feature type="chain" id="PRO_5041951861" evidence="1">
    <location>
        <begin position="22"/>
        <end position="83"/>
    </location>
</feature>
<gene>
    <name evidence="2" type="ORF">P1J78_06300</name>
</gene>
<organism evidence="2 3">
    <name type="scientific">Psychromarinibacter sediminicola</name>
    <dbReference type="NCBI Taxonomy" id="3033385"/>
    <lineage>
        <taxon>Bacteria</taxon>
        <taxon>Pseudomonadati</taxon>
        <taxon>Pseudomonadota</taxon>
        <taxon>Alphaproteobacteria</taxon>
        <taxon>Rhodobacterales</taxon>
        <taxon>Paracoccaceae</taxon>
        <taxon>Psychromarinibacter</taxon>
    </lineage>
</organism>